<sequence>MWEFLGDASADKRRALEEAPLQDLVKQQLDLVRQLRSDGLDEWRGVQLELGRFLTGGLKSIADLLSAPGDD</sequence>
<keyword evidence="2" id="KW-1185">Reference proteome</keyword>
<gene>
    <name evidence="1" type="ORF">Vbra_14845</name>
</gene>
<dbReference type="Proteomes" id="UP000041254">
    <property type="component" value="Unassembled WGS sequence"/>
</dbReference>
<reference evidence="1 2" key="1">
    <citation type="submission" date="2014-11" db="EMBL/GenBank/DDBJ databases">
        <authorList>
            <person name="Zhu J."/>
            <person name="Qi W."/>
            <person name="Song R."/>
        </authorList>
    </citation>
    <scope>NUCLEOTIDE SEQUENCE [LARGE SCALE GENOMIC DNA]</scope>
</reference>
<evidence type="ECO:0000313" key="1">
    <source>
        <dbReference type="EMBL" id="CEM10052.1"/>
    </source>
</evidence>
<dbReference type="AlphaFoldDB" id="A0A0G4FAY2"/>
<evidence type="ECO:0000313" key="2">
    <source>
        <dbReference type="Proteomes" id="UP000041254"/>
    </source>
</evidence>
<dbReference type="InParanoid" id="A0A0G4FAY2"/>
<protein>
    <submittedName>
        <fullName evidence="1">Uncharacterized protein</fullName>
    </submittedName>
</protein>
<dbReference type="VEuPathDB" id="CryptoDB:Vbra_14845"/>
<proteinExistence type="predicted"/>
<name>A0A0G4FAY2_VITBC</name>
<accession>A0A0G4FAY2</accession>
<dbReference type="EMBL" id="CDMY01000400">
    <property type="protein sequence ID" value="CEM10052.1"/>
    <property type="molecule type" value="Genomic_DNA"/>
</dbReference>
<organism evidence="1 2">
    <name type="scientific">Vitrella brassicaformis (strain CCMP3155)</name>
    <dbReference type="NCBI Taxonomy" id="1169540"/>
    <lineage>
        <taxon>Eukaryota</taxon>
        <taxon>Sar</taxon>
        <taxon>Alveolata</taxon>
        <taxon>Colpodellida</taxon>
        <taxon>Vitrellaceae</taxon>
        <taxon>Vitrella</taxon>
    </lineage>
</organism>